<name>A0AAE3SDP7_9BACT</name>
<proteinExistence type="predicted"/>
<evidence type="ECO:0000313" key="2">
    <source>
        <dbReference type="Proteomes" id="UP001209229"/>
    </source>
</evidence>
<accession>A0AAE3SDP7</accession>
<dbReference type="Proteomes" id="UP001209229">
    <property type="component" value="Unassembled WGS sequence"/>
</dbReference>
<keyword evidence="2" id="KW-1185">Reference proteome</keyword>
<reference evidence="1" key="1">
    <citation type="submission" date="2022-10" db="EMBL/GenBank/DDBJ databases">
        <authorList>
            <person name="Yu W.X."/>
        </authorList>
    </citation>
    <scope>NUCLEOTIDE SEQUENCE</scope>
    <source>
        <strain evidence="1">AAT</strain>
    </source>
</reference>
<dbReference type="AlphaFoldDB" id="A0AAE3SDP7"/>
<organism evidence="1 2">
    <name type="scientific">Plebeiibacterium sediminum</name>
    <dbReference type="NCBI Taxonomy" id="2992112"/>
    <lineage>
        <taxon>Bacteria</taxon>
        <taxon>Pseudomonadati</taxon>
        <taxon>Bacteroidota</taxon>
        <taxon>Bacteroidia</taxon>
        <taxon>Marinilabiliales</taxon>
        <taxon>Marinilabiliaceae</taxon>
        <taxon>Plebeiibacterium</taxon>
    </lineage>
</organism>
<protein>
    <submittedName>
        <fullName evidence="1">Uncharacterized protein</fullName>
    </submittedName>
</protein>
<dbReference type="EMBL" id="JAPDPJ010000002">
    <property type="protein sequence ID" value="MCW3785251.1"/>
    <property type="molecule type" value="Genomic_DNA"/>
</dbReference>
<dbReference type="RefSeq" id="WP_301188823.1">
    <property type="nucleotide sequence ID" value="NZ_JAPDPJ010000002.1"/>
</dbReference>
<evidence type="ECO:0000313" key="1">
    <source>
        <dbReference type="EMBL" id="MCW3785251.1"/>
    </source>
</evidence>
<comment type="caution">
    <text evidence="1">The sequence shown here is derived from an EMBL/GenBank/DDBJ whole genome shotgun (WGS) entry which is preliminary data.</text>
</comment>
<gene>
    <name evidence="1" type="ORF">OM075_02175</name>
</gene>
<sequence>MKINYNFLPEENLLFYHIQDEVSIEKWRSFYYFLMQKEEWNTIDKVLIDLRSSKNILSLIDCIQELVLFRKTVIKKKYNIVFLVDHPEVTVFAALYSKRLCGKKTCYYCSTVELALKYFKINIEMTKFNETVKLLEQVF</sequence>